<keyword evidence="1" id="KW-0732">Signal</keyword>
<evidence type="ECO:0000259" key="2">
    <source>
        <dbReference type="PROSITE" id="PS50983"/>
    </source>
</evidence>
<name>A0A831RNC9_9GAMM</name>
<evidence type="ECO:0000313" key="3">
    <source>
        <dbReference type="EMBL" id="HEB97853.1"/>
    </source>
</evidence>
<dbReference type="InterPro" id="IPR002491">
    <property type="entry name" value="ABC_transptr_periplasmic_BD"/>
</dbReference>
<sequence>MPRLLLILLLLLPALSPAGTPERVVSVNLCTDQLLLLLADPGQIASVSRLALEPESSYMARAARRHPVNDARAEQLLALQPDLVLAGRYSPRPLLQLLRRLGYRVEQLELPRSLEEIRRNIRRVAALLGRERRGEVLIREMDRRIGAVAATFDGTTERPAALFYQPRGYTSGRDTLQDQALRLAGWRNLAAEAGIEGYGHIDLERLLLGRPQQIFTSAYAPGSRSLAQHLLQHPALRRITAGRPMVNVDYRYWICGGPMIADAVEALARAHRR</sequence>
<evidence type="ECO:0000256" key="1">
    <source>
        <dbReference type="SAM" id="SignalP"/>
    </source>
</evidence>
<reference evidence="3" key="1">
    <citation type="journal article" date="2020" name="mSystems">
        <title>Genome- and Community-Level Interaction Insights into Carbon Utilization and Element Cycling Functions of Hydrothermarchaeota in Hydrothermal Sediment.</title>
        <authorList>
            <person name="Zhou Z."/>
            <person name="Liu Y."/>
            <person name="Xu W."/>
            <person name="Pan J."/>
            <person name="Luo Z.H."/>
            <person name="Li M."/>
        </authorList>
    </citation>
    <scope>NUCLEOTIDE SEQUENCE [LARGE SCALE GENOMIC DNA]</scope>
    <source>
        <strain evidence="3">HyVt-443</strain>
    </source>
</reference>
<dbReference type="InterPro" id="IPR050902">
    <property type="entry name" value="ABC_Transporter_SBP"/>
</dbReference>
<gene>
    <name evidence="3" type="ORF">ENI96_15650</name>
</gene>
<comment type="caution">
    <text evidence="3">The sequence shown here is derived from an EMBL/GenBank/DDBJ whole genome shotgun (WGS) entry which is preliminary data.</text>
</comment>
<dbReference type="Gene3D" id="3.40.50.1980">
    <property type="entry name" value="Nitrogenase molybdenum iron protein domain"/>
    <property type="match status" value="2"/>
</dbReference>
<organism evidence="3">
    <name type="scientific">Sedimenticola thiotaurini</name>
    <dbReference type="NCBI Taxonomy" id="1543721"/>
    <lineage>
        <taxon>Bacteria</taxon>
        <taxon>Pseudomonadati</taxon>
        <taxon>Pseudomonadota</taxon>
        <taxon>Gammaproteobacteria</taxon>
        <taxon>Chromatiales</taxon>
        <taxon>Sedimenticolaceae</taxon>
        <taxon>Sedimenticola</taxon>
    </lineage>
</organism>
<feature type="chain" id="PRO_5032972826" evidence="1">
    <location>
        <begin position="19"/>
        <end position="273"/>
    </location>
</feature>
<feature type="signal peptide" evidence="1">
    <location>
        <begin position="1"/>
        <end position="18"/>
    </location>
</feature>
<protein>
    <submittedName>
        <fullName evidence="3">ABC transporter substrate-binding protein</fullName>
    </submittedName>
</protein>
<feature type="domain" description="Fe/B12 periplasmic-binding" evidence="2">
    <location>
        <begin position="23"/>
        <end position="273"/>
    </location>
</feature>
<dbReference type="PANTHER" id="PTHR30535:SF34">
    <property type="entry name" value="MOLYBDATE-BINDING PROTEIN MOLA"/>
    <property type="match status" value="1"/>
</dbReference>
<dbReference type="PANTHER" id="PTHR30535">
    <property type="entry name" value="VITAMIN B12-BINDING PROTEIN"/>
    <property type="match status" value="1"/>
</dbReference>
<proteinExistence type="predicted"/>
<dbReference type="Pfam" id="PF01497">
    <property type="entry name" value="Peripla_BP_2"/>
    <property type="match status" value="1"/>
</dbReference>
<accession>A0A831RNC9</accession>
<dbReference type="SUPFAM" id="SSF53807">
    <property type="entry name" value="Helical backbone' metal receptor"/>
    <property type="match status" value="1"/>
</dbReference>
<dbReference type="Proteomes" id="UP000886251">
    <property type="component" value="Unassembled WGS sequence"/>
</dbReference>
<dbReference type="AlphaFoldDB" id="A0A831RNC9"/>
<dbReference type="EMBL" id="DRKP01000193">
    <property type="protein sequence ID" value="HEB97853.1"/>
    <property type="molecule type" value="Genomic_DNA"/>
</dbReference>
<dbReference type="PROSITE" id="PS50983">
    <property type="entry name" value="FE_B12_PBP"/>
    <property type="match status" value="1"/>
</dbReference>